<protein>
    <submittedName>
        <fullName evidence="2">Membrane protein</fullName>
    </submittedName>
</protein>
<evidence type="ECO:0000259" key="1">
    <source>
        <dbReference type="Pfam" id="PF03190"/>
    </source>
</evidence>
<name>A0A7I7QYT7_9MYCO</name>
<sequence>MSPAANRLGAATSPYLRQHADNPVHWREWSADALADAAARDVPILLSIGYAACHWCHVMAHESFADDEVAVIVNAGFVAIKVDREERPDLDAVYMTATVAMTGQGGWPMTCFLTPDGRPFFCGTYYPRDGFLQLLEAVGDAWRTRRGEVEEASDQIAGELRSMAATLPGGGSVPDADLCDRAVAHVLADEDIRHGGFGNAPKFPPSALLEALLRHHERTGATDSLATVERACAAMARGGIYDQLAGGFARYSVDASWVVPHFEKMLYDNALLLRVYAHVARRTGDPLARRVTRETAEFLIRDLGAGGTFTSSLDADADGVEGLTYAWTPGQLREALGDDDGRWAADVFGVTEEGTFERGSSVLRLAADPADAERFGRVRARLARVRAWRPQPARDDKVVTAWNGFAITALADASVALADPGLLDAALTCARAVVDLHVVDGRLRRASLGGRVGDSAAILEDHAALATGLLTLYQLTADEDWLTVATDLLDVAVAHFADPDVAGRWYDTADDAESLVLRPADPVDGATPSGAALITEALHLAAHLTPGPRADLYAASATASLAAATPLLAKVPRSAGHWLAVAEAAVRGPIQIAVACDGFDSELLAAARVLAPGGAVVVGGPVGSAELLIGRDRVGGHDAAYVCRGRTCDLPVTTPRDLAAALVARV</sequence>
<accession>A0A7I7QYT7</accession>
<keyword evidence="3" id="KW-1185">Reference proteome</keyword>
<dbReference type="PANTHER" id="PTHR42899">
    <property type="entry name" value="SPERMATOGENESIS-ASSOCIATED PROTEIN 20"/>
    <property type="match status" value="1"/>
</dbReference>
<feature type="domain" description="Spermatogenesis-associated protein 20-like TRX" evidence="1">
    <location>
        <begin position="6"/>
        <end position="160"/>
    </location>
</feature>
<dbReference type="InterPro" id="IPR024705">
    <property type="entry name" value="Ssp411"/>
</dbReference>
<dbReference type="RefSeq" id="WP_163800921.1">
    <property type="nucleotide sequence ID" value="NZ_AP022588.1"/>
</dbReference>
<dbReference type="PIRSF" id="PIRSF006402">
    <property type="entry name" value="UCP006402_thioredoxin"/>
    <property type="match status" value="1"/>
</dbReference>
<dbReference type="SUPFAM" id="SSF48208">
    <property type="entry name" value="Six-hairpin glycosidases"/>
    <property type="match status" value="1"/>
</dbReference>
<evidence type="ECO:0000313" key="2">
    <source>
        <dbReference type="EMBL" id="BBY31425.1"/>
    </source>
</evidence>
<dbReference type="EMBL" id="AP022588">
    <property type="protein sequence ID" value="BBY31425.1"/>
    <property type="molecule type" value="Genomic_DNA"/>
</dbReference>
<dbReference type="InterPro" id="IPR036249">
    <property type="entry name" value="Thioredoxin-like_sf"/>
</dbReference>
<dbReference type="SUPFAM" id="SSF52833">
    <property type="entry name" value="Thioredoxin-like"/>
    <property type="match status" value="1"/>
</dbReference>
<organism evidence="2 3">
    <name type="scientific">Mycolicibacterium sediminis</name>
    <dbReference type="NCBI Taxonomy" id="1286180"/>
    <lineage>
        <taxon>Bacteria</taxon>
        <taxon>Bacillati</taxon>
        <taxon>Actinomycetota</taxon>
        <taxon>Actinomycetes</taxon>
        <taxon>Mycobacteriales</taxon>
        <taxon>Mycobacteriaceae</taxon>
        <taxon>Mycolicibacterium</taxon>
    </lineage>
</organism>
<proteinExistence type="predicted"/>
<dbReference type="KEGG" id="msei:MSEDJ_55210"/>
<dbReference type="Proteomes" id="UP000467193">
    <property type="component" value="Chromosome"/>
</dbReference>
<dbReference type="InterPro" id="IPR008928">
    <property type="entry name" value="6-hairpin_glycosidase_sf"/>
</dbReference>
<dbReference type="InterPro" id="IPR004879">
    <property type="entry name" value="Ssp411-like_TRX"/>
</dbReference>
<reference evidence="2 3" key="1">
    <citation type="journal article" date="2019" name="Emerg. Microbes Infect.">
        <title>Comprehensive subspecies identification of 175 nontuberculous mycobacteria species based on 7547 genomic profiles.</title>
        <authorList>
            <person name="Matsumoto Y."/>
            <person name="Kinjo T."/>
            <person name="Motooka D."/>
            <person name="Nabeya D."/>
            <person name="Jung N."/>
            <person name="Uechi K."/>
            <person name="Horii T."/>
            <person name="Iida T."/>
            <person name="Fujita J."/>
            <person name="Nakamura S."/>
        </authorList>
    </citation>
    <scope>NUCLEOTIDE SEQUENCE [LARGE SCALE GENOMIC DNA]</scope>
    <source>
        <strain evidence="2 3">JCM 17899</strain>
    </source>
</reference>
<dbReference type="GO" id="GO:0005975">
    <property type="term" value="P:carbohydrate metabolic process"/>
    <property type="evidence" value="ECO:0007669"/>
    <property type="project" value="InterPro"/>
</dbReference>
<dbReference type="PANTHER" id="PTHR42899:SF1">
    <property type="entry name" value="SPERMATOGENESIS-ASSOCIATED PROTEIN 20"/>
    <property type="match status" value="1"/>
</dbReference>
<dbReference type="CDD" id="cd02955">
    <property type="entry name" value="SSP411"/>
    <property type="match status" value="1"/>
</dbReference>
<evidence type="ECO:0000313" key="3">
    <source>
        <dbReference type="Proteomes" id="UP000467193"/>
    </source>
</evidence>
<dbReference type="Gene3D" id="3.40.30.10">
    <property type="entry name" value="Glutaredoxin"/>
    <property type="match status" value="1"/>
</dbReference>
<dbReference type="Pfam" id="PF03190">
    <property type="entry name" value="Thioredox_DsbH"/>
    <property type="match status" value="1"/>
</dbReference>
<dbReference type="AlphaFoldDB" id="A0A7I7QYT7"/>
<gene>
    <name evidence="2" type="ORF">MSEDJ_55210</name>
</gene>